<dbReference type="RefSeq" id="WP_012324640.1">
    <property type="nucleotide sequence ID" value="NC_010506.1"/>
</dbReference>
<protein>
    <submittedName>
        <fullName evidence="2">Coenzyme F390 synthetase-like protein</fullName>
    </submittedName>
</protein>
<feature type="domain" description="AMP-dependent synthetase/ligase" evidence="1">
    <location>
        <begin position="185"/>
        <end position="308"/>
    </location>
</feature>
<proteinExistence type="predicted"/>
<name>B1KQQ5_SHEWM</name>
<dbReference type="InterPro" id="IPR042099">
    <property type="entry name" value="ANL_N_sf"/>
</dbReference>
<dbReference type="AlphaFoldDB" id="B1KQQ5"/>
<dbReference type="InterPro" id="IPR000873">
    <property type="entry name" value="AMP-dep_synth/lig_dom"/>
</dbReference>
<evidence type="ECO:0000313" key="3">
    <source>
        <dbReference type="Proteomes" id="UP000002168"/>
    </source>
</evidence>
<dbReference type="Proteomes" id="UP000002168">
    <property type="component" value="Chromosome"/>
</dbReference>
<gene>
    <name evidence="2" type="ordered locus">Swoo_2010</name>
</gene>
<organism evidence="2 3">
    <name type="scientific">Shewanella woodyi (strain ATCC 51908 / MS32)</name>
    <dbReference type="NCBI Taxonomy" id="392500"/>
    <lineage>
        <taxon>Bacteria</taxon>
        <taxon>Pseudomonadati</taxon>
        <taxon>Pseudomonadota</taxon>
        <taxon>Gammaproteobacteria</taxon>
        <taxon>Alteromonadales</taxon>
        <taxon>Shewanellaceae</taxon>
        <taxon>Shewanella</taxon>
    </lineage>
</organism>
<dbReference type="Pfam" id="PF00501">
    <property type="entry name" value="AMP-binding"/>
    <property type="match status" value="1"/>
</dbReference>
<dbReference type="EMBL" id="CP000961">
    <property type="protein sequence ID" value="ACA86294.1"/>
    <property type="molecule type" value="Genomic_DNA"/>
</dbReference>
<dbReference type="eggNOG" id="COG1541">
    <property type="taxonomic scope" value="Bacteria"/>
</dbReference>
<dbReference type="SUPFAM" id="SSF56801">
    <property type="entry name" value="Acetyl-CoA synthetase-like"/>
    <property type="match status" value="1"/>
</dbReference>
<sequence length="455" mass="50381">MALVNNSKTSCNTLGNHSHSNAAYGQYTQHLQLLNSYQSNFSISDDSIITQLNDAIRYATSYSPFYIDNASWHEVDTIEAFQHLPFTSKADVKSCYPFNLLAVDFSNIIRYGESTGTSGQYSSGFVTKNDWLSNNLEVCLSWGKILSNQDILAVAVPYELTYVGADIDRVAEILNVTVVSIGTNNILCPWTRLVNLIKTYSITTLFCSPTRAIRLAQLATEAGLDPKSSTVNKIICVGEPSSSAKQKFIAESWNAKVYNHYGMTEALAVATPCEKQKLHLCSNRLFSETLSPKTGSPVPLGEMGELVFTTLNTEAMPLIRYKTGDLIRLDHEPCSCGNPHPTFTHLGREDDIFEAPDGLHHFSELDTVLFSIQGLEPYFSYTVTNNQTLSISAFHTQTNTEDKSLTAERIRTEIRKTFDIEANVSVSNNNEMLEIIDNCSKPGTAIPSSPLMSQQ</sequence>
<keyword evidence="3" id="KW-1185">Reference proteome</keyword>
<dbReference type="PANTHER" id="PTHR43845">
    <property type="entry name" value="BLR5969 PROTEIN"/>
    <property type="match status" value="1"/>
</dbReference>
<accession>B1KQQ5</accession>
<dbReference type="KEGG" id="swd:Swoo_2010"/>
<dbReference type="PANTHER" id="PTHR43845:SF1">
    <property type="entry name" value="BLR5969 PROTEIN"/>
    <property type="match status" value="1"/>
</dbReference>
<reference evidence="2 3" key="1">
    <citation type="submission" date="2008-02" db="EMBL/GenBank/DDBJ databases">
        <title>Complete sequence of Shewanella woodyi ATCC 51908.</title>
        <authorList>
            <consortium name="US DOE Joint Genome Institute"/>
            <person name="Copeland A."/>
            <person name="Lucas S."/>
            <person name="Lapidus A."/>
            <person name="Glavina del Rio T."/>
            <person name="Dalin E."/>
            <person name="Tice H."/>
            <person name="Bruce D."/>
            <person name="Goodwin L."/>
            <person name="Pitluck S."/>
            <person name="Sims D."/>
            <person name="Brettin T."/>
            <person name="Detter J.C."/>
            <person name="Han C."/>
            <person name="Kuske C.R."/>
            <person name="Schmutz J."/>
            <person name="Larimer F."/>
            <person name="Land M."/>
            <person name="Hauser L."/>
            <person name="Kyrpides N."/>
            <person name="Lykidis A."/>
            <person name="Zhao J.-S."/>
            <person name="Richardson P."/>
        </authorList>
    </citation>
    <scope>NUCLEOTIDE SEQUENCE [LARGE SCALE GENOMIC DNA]</scope>
    <source>
        <strain evidence="3">ATCC 51908 / MS32</strain>
    </source>
</reference>
<evidence type="ECO:0000259" key="1">
    <source>
        <dbReference type="Pfam" id="PF00501"/>
    </source>
</evidence>
<dbReference type="HOGENOM" id="CLU_035301_1_2_6"/>
<evidence type="ECO:0000313" key="2">
    <source>
        <dbReference type="EMBL" id="ACA86294.1"/>
    </source>
</evidence>
<dbReference type="STRING" id="392500.Swoo_2010"/>
<dbReference type="Gene3D" id="3.40.50.12780">
    <property type="entry name" value="N-terminal domain of ligase-like"/>
    <property type="match status" value="1"/>
</dbReference>